<dbReference type="Gene3D" id="3.30.160.170">
    <property type="entry name" value="FlaG-like"/>
    <property type="match status" value="1"/>
</dbReference>
<name>A0ABR8UBN6_9BACL</name>
<evidence type="ECO:0000313" key="2">
    <source>
        <dbReference type="Proteomes" id="UP000626786"/>
    </source>
</evidence>
<dbReference type="InterPro" id="IPR035924">
    <property type="entry name" value="FlaG-like_sf"/>
</dbReference>
<dbReference type="RefSeq" id="WP_191694965.1">
    <property type="nucleotide sequence ID" value="NZ_JACSQN010000009.1"/>
</dbReference>
<keyword evidence="1" id="KW-0969">Cilium</keyword>
<comment type="caution">
    <text evidence="1">The sequence shown here is derived from an EMBL/GenBank/DDBJ whole genome shotgun (WGS) entry which is preliminary data.</text>
</comment>
<dbReference type="SUPFAM" id="SSF160214">
    <property type="entry name" value="FlaG-like"/>
    <property type="match status" value="1"/>
</dbReference>
<keyword evidence="1" id="KW-0282">Flagellum</keyword>
<dbReference type="PANTHER" id="PTHR37166:SF1">
    <property type="entry name" value="PROTEIN FLAG"/>
    <property type="match status" value="1"/>
</dbReference>
<reference evidence="1 2" key="1">
    <citation type="submission" date="2020-08" db="EMBL/GenBank/DDBJ databases">
        <title>A Genomic Blueprint of the Chicken Gut Microbiome.</title>
        <authorList>
            <person name="Gilroy R."/>
            <person name="Ravi A."/>
            <person name="Getino M."/>
            <person name="Pursley I."/>
            <person name="Horton D.L."/>
            <person name="Alikhan N.-F."/>
            <person name="Baker D."/>
            <person name="Gharbi K."/>
            <person name="Hall N."/>
            <person name="Watson M."/>
            <person name="Adriaenssens E.M."/>
            <person name="Foster-Nyarko E."/>
            <person name="Jarju S."/>
            <person name="Secka A."/>
            <person name="Antonio M."/>
            <person name="Oren A."/>
            <person name="Chaudhuri R."/>
            <person name="La Ragione R.M."/>
            <person name="Hildebrand F."/>
            <person name="Pallen M.J."/>
        </authorList>
    </citation>
    <scope>NUCLEOTIDE SEQUENCE [LARGE SCALE GENOMIC DNA]</scope>
    <source>
        <strain evidence="1 2">Sa2YVA2</strain>
    </source>
</reference>
<protein>
    <submittedName>
        <fullName evidence="1">Flagellar protein FlaG</fullName>
    </submittedName>
</protein>
<accession>A0ABR8UBN6</accession>
<dbReference type="PANTHER" id="PTHR37166">
    <property type="entry name" value="PROTEIN FLAG"/>
    <property type="match status" value="1"/>
</dbReference>
<dbReference type="InterPro" id="IPR005186">
    <property type="entry name" value="FlaG"/>
</dbReference>
<organism evidence="1 2">
    <name type="scientific">Sporosarcina quadrami</name>
    <dbReference type="NCBI Taxonomy" id="2762234"/>
    <lineage>
        <taxon>Bacteria</taxon>
        <taxon>Bacillati</taxon>
        <taxon>Bacillota</taxon>
        <taxon>Bacilli</taxon>
        <taxon>Bacillales</taxon>
        <taxon>Caryophanaceae</taxon>
        <taxon>Sporosarcina</taxon>
    </lineage>
</organism>
<dbReference type="EMBL" id="JACSQN010000009">
    <property type="protein sequence ID" value="MBD7985144.1"/>
    <property type="molecule type" value="Genomic_DNA"/>
</dbReference>
<dbReference type="NCBIfam" id="NF005834">
    <property type="entry name" value="PRK07738.1"/>
    <property type="match status" value="1"/>
</dbReference>
<dbReference type="Proteomes" id="UP000626786">
    <property type="component" value="Unassembled WGS sequence"/>
</dbReference>
<keyword evidence="2" id="KW-1185">Reference proteome</keyword>
<keyword evidence="1" id="KW-0966">Cell projection</keyword>
<sequence>MVGRIGGSTTSPQIGGSVESAVPVNEFVVAEVKAVTTQTQQQPQQGEEKQLPVEKAKQMTDSMNKFLESVNTQLRFKLHDELNEYYVAIVDSTTDEVVREIPSKKLMDIHAAMKEFVGLLIDRKI</sequence>
<proteinExistence type="predicted"/>
<dbReference type="Pfam" id="PF03646">
    <property type="entry name" value="FlaG"/>
    <property type="match status" value="1"/>
</dbReference>
<gene>
    <name evidence="1" type="primary">flaG</name>
    <name evidence="1" type="ORF">H9649_11140</name>
</gene>
<evidence type="ECO:0000313" key="1">
    <source>
        <dbReference type="EMBL" id="MBD7985144.1"/>
    </source>
</evidence>